<evidence type="ECO:0000313" key="4">
    <source>
        <dbReference type="Proteomes" id="UP000287756"/>
    </source>
</evidence>
<feature type="domain" description="YqzN/YkzM" evidence="2">
    <location>
        <begin position="19"/>
        <end position="70"/>
    </location>
</feature>
<dbReference type="AlphaFoldDB" id="A0A410MCH5"/>
<dbReference type="Proteomes" id="UP000287756">
    <property type="component" value="Chromosome"/>
</dbReference>
<accession>A0A410MCH5</accession>
<dbReference type="InterPro" id="IPR058869">
    <property type="entry name" value="YqzN_YkzM"/>
</dbReference>
<protein>
    <submittedName>
        <fullName evidence="3">Oligoribonuclease</fullName>
    </submittedName>
</protein>
<name>A0A410MCH5_9BACI</name>
<reference evidence="3 4" key="1">
    <citation type="submission" date="2018-01" db="EMBL/GenBank/DDBJ databases">
        <title>The whole genome sequencing and assembly of Halobacillus litoralis ERB031 strain.</title>
        <authorList>
            <person name="Lee S.-J."/>
            <person name="Park M.-K."/>
            <person name="Kim J.-Y."/>
            <person name="Lee Y.-J."/>
            <person name="Yi H."/>
            <person name="Bahn Y.-S."/>
            <person name="Kim J.F."/>
            <person name="Lee D.-W."/>
        </authorList>
    </citation>
    <scope>NUCLEOTIDE SEQUENCE [LARGE SCALE GENOMIC DNA]</scope>
    <source>
        <strain evidence="3 4">ERB 031</strain>
    </source>
</reference>
<dbReference type="KEGG" id="hli:HLI_09100"/>
<feature type="region of interest" description="Disordered" evidence="1">
    <location>
        <begin position="1"/>
        <end position="23"/>
    </location>
</feature>
<dbReference type="Pfam" id="PF26160">
    <property type="entry name" value="YqzN_YkzM"/>
    <property type="match status" value="1"/>
</dbReference>
<organism evidence="3 4">
    <name type="scientific">Halobacillus litoralis</name>
    <dbReference type="NCBI Taxonomy" id="45668"/>
    <lineage>
        <taxon>Bacteria</taxon>
        <taxon>Bacillati</taxon>
        <taxon>Bacillota</taxon>
        <taxon>Bacilli</taxon>
        <taxon>Bacillales</taxon>
        <taxon>Bacillaceae</taxon>
        <taxon>Halobacillus</taxon>
    </lineage>
</organism>
<evidence type="ECO:0000313" key="3">
    <source>
        <dbReference type="EMBL" id="QAS52378.1"/>
    </source>
</evidence>
<dbReference type="EMBL" id="CP026118">
    <property type="protein sequence ID" value="QAS52378.1"/>
    <property type="molecule type" value="Genomic_DNA"/>
</dbReference>
<evidence type="ECO:0000259" key="2">
    <source>
        <dbReference type="Pfam" id="PF26160"/>
    </source>
</evidence>
<evidence type="ECO:0000256" key="1">
    <source>
        <dbReference type="SAM" id="MobiDB-lite"/>
    </source>
</evidence>
<gene>
    <name evidence="3" type="ORF">HLI_09100</name>
</gene>
<dbReference type="RefSeq" id="WP_128524665.1">
    <property type="nucleotide sequence ID" value="NZ_CP026118.1"/>
</dbReference>
<sequence>MSQRDSKDHVNKKEAAKKEPTYNKSELVTNANAAFNVSPEVVVGALNSFEKEIFTVDEVKSAINKFMKRKV</sequence>
<proteinExistence type="predicted"/>
<feature type="compositionally biased region" description="Basic and acidic residues" evidence="1">
    <location>
        <begin position="1"/>
        <end position="21"/>
    </location>
</feature>